<dbReference type="InterPro" id="IPR051532">
    <property type="entry name" value="Ester_Hydrolysis_Enzymes"/>
</dbReference>
<organism evidence="1 2">
    <name type="scientific">Lignipirellula cremea</name>
    <dbReference type="NCBI Taxonomy" id="2528010"/>
    <lineage>
        <taxon>Bacteria</taxon>
        <taxon>Pseudomonadati</taxon>
        <taxon>Planctomycetota</taxon>
        <taxon>Planctomycetia</taxon>
        <taxon>Pirellulales</taxon>
        <taxon>Pirellulaceae</taxon>
        <taxon>Lignipirellula</taxon>
    </lineage>
</organism>
<dbReference type="CDD" id="cd00229">
    <property type="entry name" value="SGNH_hydrolase"/>
    <property type="match status" value="1"/>
</dbReference>
<dbReference type="PANTHER" id="PTHR30383:SF26">
    <property type="entry name" value="SGNH HYDROLASE-TYPE ESTERASE DOMAIN-CONTAINING PROTEIN"/>
    <property type="match status" value="1"/>
</dbReference>
<dbReference type="KEGG" id="lcre:Pla8534_47790"/>
<dbReference type="OrthoDB" id="9815670at2"/>
<evidence type="ECO:0000313" key="2">
    <source>
        <dbReference type="Proteomes" id="UP000317648"/>
    </source>
</evidence>
<dbReference type="Pfam" id="PF04311">
    <property type="entry name" value="DUF459"/>
    <property type="match status" value="1"/>
</dbReference>
<name>A0A518DYP8_9BACT</name>
<reference evidence="1 2" key="1">
    <citation type="submission" date="2019-02" db="EMBL/GenBank/DDBJ databases">
        <title>Deep-cultivation of Planctomycetes and their phenomic and genomic characterization uncovers novel biology.</title>
        <authorList>
            <person name="Wiegand S."/>
            <person name="Jogler M."/>
            <person name="Boedeker C."/>
            <person name="Pinto D."/>
            <person name="Vollmers J."/>
            <person name="Rivas-Marin E."/>
            <person name="Kohn T."/>
            <person name="Peeters S.H."/>
            <person name="Heuer A."/>
            <person name="Rast P."/>
            <person name="Oberbeckmann S."/>
            <person name="Bunk B."/>
            <person name="Jeske O."/>
            <person name="Meyerdierks A."/>
            <person name="Storesund J.E."/>
            <person name="Kallscheuer N."/>
            <person name="Luecker S."/>
            <person name="Lage O.M."/>
            <person name="Pohl T."/>
            <person name="Merkel B.J."/>
            <person name="Hornburger P."/>
            <person name="Mueller R.-W."/>
            <person name="Bruemmer F."/>
            <person name="Labrenz M."/>
            <person name="Spormann A.M."/>
            <person name="Op den Camp H."/>
            <person name="Overmann J."/>
            <person name="Amann R."/>
            <person name="Jetten M.S.M."/>
            <person name="Mascher T."/>
            <person name="Medema M.H."/>
            <person name="Devos D.P."/>
            <person name="Kaster A.-K."/>
            <person name="Ovreas L."/>
            <person name="Rohde M."/>
            <person name="Galperin M.Y."/>
            <person name="Jogler C."/>
        </authorList>
    </citation>
    <scope>NUCLEOTIDE SEQUENCE [LARGE SCALE GENOMIC DNA]</scope>
    <source>
        <strain evidence="1 2">Pla85_3_4</strain>
    </source>
</reference>
<gene>
    <name evidence="1" type="ORF">Pla8534_47790</name>
</gene>
<dbReference type="SUPFAM" id="SSF52266">
    <property type="entry name" value="SGNH hydrolase"/>
    <property type="match status" value="1"/>
</dbReference>
<dbReference type="GO" id="GO:0004622">
    <property type="term" value="F:phosphatidylcholine lysophospholipase activity"/>
    <property type="evidence" value="ECO:0007669"/>
    <property type="project" value="TreeGrafter"/>
</dbReference>
<dbReference type="PANTHER" id="PTHR30383">
    <property type="entry name" value="THIOESTERASE 1/PROTEASE 1/LYSOPHOSPHOLIPASE L1"/>
    <property type="match status" value="1"/>
</dbReference>
<sequence>MLAATALLCGLTSSLRAEQEAKPAAGKETQPVNPVTAPIVDVPGLPRVLLIGDSISLGYTLDVRELLKEKANVHRPPANCGSTAIGVENLDAWLGDGDWDVIHFNWGLWDINRRVNGKRNLDGQISATEEEYAERLEQLVVRLKKTGATLIWAPTTFVQGGFGRRPGDEVRYNAIAAEIMEKHNVQINDLHALSAKFPRYGETPEGKPEMFKSVGNVHFTPEGSRVLAEQVAKSIAATLDQ</sequence>
<dbReference type="InterPro" id="IPR036514">
    <property type="entry name" value="SGNH_hydro_sf"/>
</dbReference>
<dbReference type="EMBL" id="CP036433">
    <property type="protein sequence ID" value="QDU96954.1"/>
    <property type="molecule type" value="Genomic_DNA"/>
</dbReference>
<protein>
    <recommendedName>
        <fullName evidence="3">SGNH hydrolase-type esterase domain-containing protein</fullName>
    </recommendedName>
</protein>
<dbReference type="InterPro" id="IPR007407">
    <property type="entry name" value="DUF459"/>
</dbReference>
<keyword evidence="2" id="KW-1185">Reference proteome</keyword>
<evidence type="ECO:0000313" key="1">
    <source>
        <dbReference type="EMBL" id="QDU96954.1"/>
    </source>
</evidence>
<proteinExistence type="predicted"/>
<accession>A0A518DYP8</accession>
<evidence type="ECO:0008006" key="3">
    <source>
        <dbReference type="Google" id="ProtNLM"/>
    </source>
</evidence>
<dbReference type="Gene3D" id="3.40.50.1110">
    <property type="entry name" value="SGNH hydrolase"/>
    <property type="match status" value="1"/>
</dbReference>
<dbReference type="Proteomes" id="UP000317648">
    <property type="component" value="Chromosome"/>
</dbReference>
<dbReference type="AlphaFoldDB" id="A0A518DYP8"/>
<dbReference type="RefSeq" id="WP_145055684.1">
    <property type="nucleotide sequence ID" value="NZ_CP036433.1"/>
</dbReference>